<dbReference type="PANTHER" id="PTHR43806:SF66">
    <property type="entry name" value="SERIN ENDOPEPTIDASE"/>
    <property type="match status" value="1"/>
</dbReference>
<evidence type="ECO:0000256" key="3">
    <source>
        <dbReference type="ARBA" id="ARBA00022801"/>
    </source>
</evidence>
<dbReference type="Pfam" id="PF00082">
    <property type="entry name" value="Peptidase_S8"/>
    <property type="match status" value="1"/>
</dbReference>
<protein>
    <recommendedName>
        <fullName evidence="7">Peptidase S8/S53 domain-containing protein</fullName>
    </recommendedName>
</protein>
<proteinExistence type="inferred from homology"/>
<reference evidence="8" key="1">
    <citation type="journal article" date="2020" name="Fungal Divers.">
        <title>Resolving the Mortierellaceae phylogeny through synthesis of multi-gene phylogenetics and phylogenomics.</title>
        <authorList>
            <person name="Vandepol N."/>
            <person name="Liber J."/>
            <person name="Desiro A."/>
            <person name="Na H."/>
            <person name="Kennedy M."/>
            <person name="Barry K."/>
            <person name="Grigoriev I.V."/>
            <person name="Miller A.N."/>
            <person name="O'Donnell K."/>
            <person name="Stajich J.E."/>
            <person name="Bonito G."/>
        </authorList>
    </citation>
    <scope>NUCLEOTIDE SEQUENCE</scope>
    <source>
        <strain evidence="8">KOD1015</strain>
    </source>
</reference>
<dbReference type="AlphaFoldDB" id="A0A9P6KFY9"/>
<keyword evidence="4" id="KW-0720">Serine protease</keyword>
<feature type="domain" description="Peptidase S8/S53" evidence="7">
    <location>
        <begin position="162"/>
        <end position="379"/>
    </location>
</feature>
<dbReference type="OrthoDB" id="206201at2759"/>
<feature type="chain" id="PRO_5040147131" description="Peptidase S8/S53 domain-containing protein" evidence="6">
    <location>
        <begin position="20"/>
        <end position="486"/>
    </location>
</feature>
<dbReference type="Proteomes" id="UP000780801">
    <property type="component" value="Unassembled WGS sequence"/>
</dbReference>
<dbReference type="PROSITE" id="PS51892">
    <property type="entry name" value="SUBTILASE"/>
    <property type="match status" value="1"/>
</dbReference>
<comment type="caution">
    <text evidence="8">The sequence shown here is derived from an EMBL/GenBank/DDBJ whole genome shotgun (WGS) entry which is preliminary data.</text>
</comment>
<evidence type="ECO:0000259" key="7">
    <source>
        <dbReference type="Pfam" id="PF00082"/>
    </source>
</evidence>
<dbReference type="PROSITE" id="PS00136">
    <property type="entry name" value="SUBTILASE_ASP"/>
    <property type="match status" value="1"/>
</dbReference>
<keyword evidence="9" id="KW-1185">Reference proteome</keyword>
<keyword evidence="2" id="KW-0645">Protease</keyword>
<dbReference type="InterPro" id="IPR000209">
    <property type="entry name" value="Peptidase_S8/S53_dom"/>
</dbReference>
<evidence type="ECO:0000256" key="1">
    <source>
        <dbReference type="ARBA" id="ARBA00011073"/>
    </source>
</evidence>
<dbReference type="Gene3D" id="3.40.50.200">
    <property type="entry name" value="Peptidase S8/S53 domain"/>
    <property type="match status" value="1"/>
</dbReference>
<comment type="caution">
    <text evidence="5">Lacks conserved residue(s) required for the propagation of feature annotation.</text>
</comment>
<dbReference type="InterPro" id="IPR050131">
    <property type="entry name" value="Peptidase_S8_subtilisin-like"/>
</dbReference>
<feature type="signal peptide" evidence="6">
    <location>
        <begin position="1"/>
        <end position="19"/>
    </location>
</feature>
<name>A0A9P6KFY9_9FUNG</name>
<accession>A0A9P6KFY9</accession>
<dbReference type="EMBL" id="JAABOA010000764">
    <property type="protein sequence ID" value="KAF9583240.1"/>
    <property type="molecule type" value="Genomic_DNA"/>
</dbReference>
<organism evidence="8 9">
    <name type="scientific">Lunasporangiospora selenospora</name>
    <dbReference type="NCBI Taxonomy" id="979761"/>
    <lineage>
        <taxon>Eukaryota</taxon>
        <taxon>Fungi</taxon>
        <taxon>Fungi incertae sedis</taxon>
        <taxon>Mucoromycota</taxon>
        <taxon>Mortierellomycotina</taxon>
        <taxon>Mortierellomycetes</taxon>
        <taxon>Mortierellales</taxon>
        <taxon>Mortierellaceae</taxon>
        <taxon>Lunasporangiospora</taxon>
    </lineage>
</organism>
<dbReference type="PROSITE" id="PS00137">
    <property type="entry name" value="SUBTILASE_HIS"/>
    <property type="match status" value="1"/>
</dbReference>
<dbReference type="GO" id="GO:0006508">
    <property type="term" value="P:proteolysis"/>
    <property type="evidence" value="ECO:0007669"/>
    <property type="project" value="UniProtKB-KW"/>
</dbReference>
<evidence type="ECO:0000256" key="4">
    <source>
        <dbReference type="ARBA" id="ARBA00022825"/>
    </source>
</evidence>
<dbReference type="InterPro" id="IPR036852">
    <property type="entry name" value="Peptidase_S8/S53_dom_sf"/>
</dbReference>
<feature type="non-terminal residue" evidence="8">
    <location>
        <position position="486"/>
    </location>
</feature>
<evidence type="ECO:0000256" key="2">
    <source>
        <dbReference type="ARBA" id="ARBA00022670"/>
    </source>
</evidence>
<evidence type="ECO:0000313" key="9">
    <source>
        <dbReference type="Proteomes" id="UP000780801"/>
    </source>
</evidence>
<keyword evidence="3" id="KW-0378">Hydrolase</keyword>
<dbReference type="InterPro" id="IPR023827">
    <property type="entry name" value="Peptidase_S8_Asp-AS"/>
</dbReference>
<comment type="similarity">
    <text evidence="1 5">Belongs to the peptidase S8 family.</text>
</comment>
<dbReference type="PRINTS" id="PR00723">
    <property type="entry name" value="SUBTILISIN"/>
</dbReference>
<dbReference type="GO" id="GO:0005615">
    <property type="term" value="C:extracellular space"/>
    <property type="evidence" value="ECO:0007669"/>
    <property type="project" value="TreeGrafter"/>
</dbReference>
<dbReference type="PANTHER" id="PTHR43806">
    <property type="entry name" value="PEPTIDASE S8"/>
    <property type="match status" value="1"/>
</dbReference>
<keyword evidence="6" id="KW-0732">Signal</keyword>
<gene>
    <name evidence="8" type="ORF">BGW38_009950</name>
</gene>
<evidence type="ECO:0000256" key="5">
    <source>
        <dbReference type="PROSITE-ProRule" id="PRU01240"/>
    </source>
</evidence>
<sequence>MWAPLSLFAALALASVVSAGSFHTFQKRDLPGAKASEVVEHHYIIQYEDHIRHSDTYALLQKRNIEYDVHHEYNVFNGLALRLRSDHDGHVLATIPGIKHVWPATVTHLPEVQKRSFHPLANPTSGVASLLRKRGIVSPSEDVSLHSMTGVDILQGKYKLSGKGIKVGVIDSGLDYRHPVFAMPGAKQGCLGPGCRITHGYDFVGKNYNGTRESVSPDSDPMDCLGHGTHVAGVIGGNGMDPSLNPKPPRPFIGVAPDVTFGAYKIGGCDTPIDLMAALAAMEQAATDGMDIINMSFGLTPSFSTNPFGEMADRLAKRGVISVGSAGNSGEDGVMMVEDNGLGLESTSVGSFNNKVVYINTLVYGDSTDLPYVPAMSWDQPFQFEQPVTLVPLLDNDVLADGCKQELYEKLPEMSNKILLTVFEYTGPCSPSQRAEYAKAKGAVGVLTVGPFDELIETYNATPGFPMAMLPRYASDVLLQTYKKSP</sequence>
<dbReference type="SUPFAM" id="SSF52743">
    <property type="entry name" value="Subtilisin-like"/>
    <property type="match status" value="1"/>
</dbReference>
<evidence type="ECO:0000256" key="6">
    <source>
        <dbReference type="SAM" id="SignalP"/>
    </source>
</evidence>
<dbReference type="GO" id="GO:0004252">
    <property type="term" value="F:serine-type endopeptidase activity"/>
    <property type="evidence" value="ECO:0007669"/>
    <property type="project" value="InterPro"/>
</dbReference>
<dbReference type="InterPro" id="IPR022398">
    <property type="entry name" value="Peptidase_S8_His-AS"/>
</dbReference>
<dbReference type="InterPro" id="IPR015500">
    <property type="entry name" value="Peptidase_S8_subtilisin-rel"/>
</dbReference>
<evidence type="ECO:0000313" key="8">
    <source>
        <dbReference type="EMBL" id="KAF9583240.1"/>
    </source>
</evidence>